<dbReference type="SUPFAM" id="SSF50447">
    <property type="entry name" value="Translation proteins"/>
    <property type="match status" value="1"/>
</dbReference>
<gene>
    <name evidence="5" type="primary">MEF2</name>
    <name evidence="7" type="ORF">AO440_004589</name>
    <name evidence="8" type="ORF">AO440_004997</name>
</gene>
<accession>A0A0W0CNI4</accession>
<evidence type="ECO:0000313" key="7">
    <source>
        <dbReference type="EMBL" id="KTB01137.1"/>
    </source>
</evidence>
<keyword evidence="3 5" id="KW-0496">Mitochondrion</keyword>
<feature type="binding site" evidence="5">
    <location>
        <begin position="30"/>
        <end position="37"/>
    </location>
    <ligand>
        <name>GTP</name>
        <dbReference type="ChEBI" id="CHEBI:37565"/>
    </ligand>
</feature>
<dbReference type="InterPro" id="IPR031157">
    <property type="entry name" value="G_TR_CS"/>
</dbReference>
<dbReference type="PROSITE" id="PS51722">
    <property type="entry name" value="G_TR_2"/>
    <property type="match status" value="1"/>
</dbReference>
<keyword evidence="4 5" id="KW-0342">GTP-binding</keyword>
<dbReference type="InterPro" id="IPR005225">
    <property type="entry name" value="Small_GTP-bd"/>
</dbReference>
<comment type="caution">
    <text evidence="7">The sequence shown here is derived from an EMBL/GenBank/DDBJ whole genome shotgun (WGS) entry which is preliminary data.</text>
</comment>
<comment type="similarity">
    <text evidence="5">Belongs to the TRAFAC class translation factor GTPase superfamily. Classic translation factor GTPase family. EF-G/EF-2 subfamily.</text>
</comment>
<dbReference type="CDD" id="cd03713">
    <property type="entry name" value="EFG_mtEFG_C"/>
    <property type="match status" value="1"/>
</dbReference>
<dbReference type="SMART" id="SM00838">
    <property type="entry name" value="EFG_C"/>
    <property type="match status" value="1"/>
</dbReference>
<organism evidence="7 9">
    <name type="scientific">Candida glabrata</name>
    <name type="common">Yeast</name>
    <name type="synonym">Torulopsis glabrata</name>
    <dbReference type="NCBI Taxonomy" id="5478"/>
    <lineage>
        <taxon>Eukaryota</taxon>
        <taxon>Fungi</taxon>
        <taxon>Dikarya</taxon>
        <taxon>Ascomycota</taxon>
        <taxon>Saccharomycotina</taxon>
        <taxon>Saccharomycetes</taxon>
        <taxon>Saccharomycetales</taxon>
        <taxon>Saccharomycetaceae</taxon>
        <taxon>Nakaseomyces</taxon>
    </lineage>
</organism>
<dbReference type="NCBIfam" id="TIGR00231">
    <property type="entry name" value="small_GTP"/>
    <property type="match status" value="1"/>
</dbReference>
<dbReference type="GO" id="GO:0003924">
    <property type="term" value="F:GTPase activity"/>
    <property type="evidence" value="ECO:0007669"/>
    <property type="project" value="UniProtKB-UniRule"/>
</dbReference>
<dbReference type="HAMAP" id="MF_03059">
    <property type="entry name" value="mEF_G_2"/>
    <property type="match status" value="1"/>
</dbReference>
<dbReference type="GO" id="GO:0051881">
    <property type="term" value="P:regulation of mitochondrial membrane potential"/>
    <property type="evidence" value="ECO:0007669"/>
    <property type="project" value="EnsemblFungi"/>
</dbReference>
<dbReference type="InterPro" id="IPR041095">
    <property type="entry name" value="EFG_II"/>
</dbReference>
<dbReference type="CDD" id="cd01886">
    <property type="entry name" value="EF-G"/>
    <property type="match status" value="1"/>
</dbReference>
<dbReference type="VEuPathDB" id="FungiDB:B1J91_L03652g"/>
<dbReference type="InterPro" id="IPR035649">
    <property type="entry name" value="EFG_V"/>
</dbReference>
<dbReference type="InterPro" id="IPR000640">
    <property type="entry name" value="EFG_V-like"/>
</dbReference>
<dbReference type="Pfam" id="PF22042">
    <property type="entry name" value="EF-G_D2"/>
    <property type="match status" value="1"/>
</dbReference>
<evidence type="ECO:0000256" key="2">
    <source>
        <dbReference type="ARBA" id="ARBA00022917"/>
    </source>
</evidence>
<keyword evidence="2 5" id="KW-0648">Protein biosynthesis</keyword>
<dbReference type="VEuPathDB" id="FungiDB:GWK60_L11583"/>
<name>A0A0W0CNI4_CANGB</name>
<dbReference type="SUPFAM" id="SSF52540">
    <property type="entry name" value="P-loop containing nucleoside triphosphate hydrolases"/>
    <property type="match status" value="1"/>
</dbReference>
<dbReference type="GO" id="GO:0032543">
    <property type="term" value="P:mitochondrial translation"/>
    <property type="evidence" value="ECO:0007669"/>
    <property type="project" value="UniProtKB-UniRule"/>
</dbReference>
<evidence type="ECO:0000313" key="8">
    <source>
        <dbReference type="EMBL" id="KTB04906.1"/>
    </source>
</evidence>
<dbReference type="SUPFAM" id="SSF54980">
    <property type="entry name" value="EF-G C-terminal domain-like"/>
    <property type="match status" value="2"/>
</dbReference>
<evidence type="ECO:0000313" key="9">
    <source>
        <dbReference type="Proteomes" id="UP000054886"/>
    </source>
</evidence>
<evidence type="ECO:0000256" key="4">
    <source>
        <dbReference type="ARBA" id="ARBA00023134"/>
    </source>
</evidence>
<dbReference type="Proteomes" id="UP000054886">
    <property type="component" value="Unassembled WGS sequence"/>
</dbReference>
<evidence type="ECO:0000256" key="1">
    <source>
        <dbReference type="ARBA" id="ARBA00022741"/>
    </source>
</evidence>
<dbReference type="InterPro" id="IPR035647">
    <property type="entry name" value="EFG_III/V"/>
</dbReference>
<evidence type="ECO:0000256" key="3">
    <source>
        <dbReference type="ARBA" id="ARBA00023128"/>
    </source>
</evidence>
<dbReference type="GO" id="GO:0005525">
    <property type="term" value="F:GTP binding"/>
    <property type="evidence" value="ECO:0007669"/>
    <property type="project" value="UniProtKB-UniRule"/>
</dbReference>
<dbReference type="Pfam" id="PF00679">
    <property type="entry name" value="EFG_C"/>
    <property type="match status" value="1"/>
</dbReference>
<dbReference type="EMBL" id="LLZZ01000132">
    <property type="protein sequence ID" value="KTB01137.1"/>
    <property type="molecule type" value="Genomic_DNA"/>
</dbReference>
<dbReference type="Gene3D" id="3.30.70.870">
    <property type="entry name" value="Elongation Factor G (Translational Gtpase), domain 3"/>
    <property type="match status" value="1"/>
</dbReference>
<dbReference type="VEuPathDB" id="FungiDB:CAGL0L03652g"/>
<dbReference type="Pfam" id="PF14492">
    <property type="entry name" value="EFG_III"/>
    <property type="match status" value="1"/>
</dbReference>
<dbReference type="PANTHER" id="PTHR43261">
    <property type="entry name" value="TRANSLATION ELONGATION FACTOR G-RELATED"/>
    <property type="match status" value="1"/>
</dbReference>
<dbReference type="InterPro" id="IPR009022">
    <property type="entry name" value="EFG_III"/>
</dbReference>
<dbReference type="InterPro" id="IPR027417">
    <property type="entry name" value="P-loop_NTPase"/>
</dbReference>
<sequence>MLRFVCGRFQSGIRRYATSIDRFRNIGIIAHIDAGKTTTTERMLYCAGKIKRIGDVDSGDTVTDFLPQERDRGITIQSAAISFQWHDSSRDNSPRVINLIDTPGHADFIFEVIRSLKVLDGAVLILDGVAGVEAQTEKLWRYSRNIPKICFVNKMDRVGAGFSKTLKELTYKTDRRCVVVNFPYFEQTNQSEDPVFCGVIDVINMKLLKWDTKANSPDAVTVVDLLKLNDSDNAKVEAIKSRESMVEILGELDDVFVQEFFDGPSEGNSLKVSPQVLNKSIRKLTIANELTPVLAGASFKNVGIQPLLDGIIQYLPSPLEARLPEVNPKDIPVVHDPKVGALINKQNNLCVALAFKVTHDQIRGLMVFVRIYSGVLNSGNTVMNTTTGEKFRIGKLVIMQADQAQEVKSLSPGQIGVLTGATITNKVATGDTIISHSIKKDGIRSFGEKESQLKVNAIQIPPPVFSVIVEPKSLGNKKLIEDALKEITMEDPSLHVIIDEETGQTVLNGMGQLHLEIAKFRLVNEMKVPVDFGKIAVSYKETLEVPTEVVTFKDERGFHFSLSVESFEKDTINIEERNGASCFSVDNDENYLIIEGFQDRLQKSNWAYQIPIRNFVTTILSSAMASLQSAGKVGHLPLYSCAVRLKKDWDFPLDLQSPAELLSITRSLITEALQTVDVSNYTLLEPVMDAHISVPQNDIGTVMQDLCSARTATISSLDDENVSSSDKLMELESQSKHLYYPTDSTLGTAKIQDDKLKTIHAICPLKEMVTYSSKLRSLTKGRGELHMDYKGMSKVSQERIPDILQEL</sequence>
<dbReference type="Gene3D" id="2.40.30.10">
    <property type="entry name" value="Translation factors"/>
    <property type="match status" value="1"/>
</dbReference>
<dbReference type="GO" id="GO:0005759">
    <property type="term" value="C:mitochondrial matrix"/>
    <property type="evidence" value="ECO:0007669"/>
    <property type="project" value="UniProtKB-ARBA"/>
</dbReference>
<protein>
    <recommendedName>
        <fullName evidence="5">Ribosome-releasing factor 2, mitochondrial</fullName>
        <shortName evidence="5">RRF2mt</shortName>
    </recommendedName>
    <alternativeName>
        <fullName evidence="5">Elongation factor G 2, mitochondrial</fullName>
        <shortName evidence="5">EF-G2mt</shortName>
        <shortName evidence="5">mEF-G 2</shortName>
    </alternativeName>
</protein>
<dbReference type="InterPro" id="IPR053905">
    <property type="entry name" value="EF-G-like_DII"/>
</dbReference>
<feature type="binding site" evidence="5">
    <location>
        <begin position="101"/>
        <end position="105"/>
    </location>
    <ligand>
        <name>GTP</name>
        <dbReference type="ChEBI" id="CHEBI:37565"/>
    </ligand>
</feature>
<dbReference type="PRINTS" id="PR00315">
    <property type="entry name" value="ELONGATNFCT"/>
</dbReference>
<feature type="binding site" evidence="5">
    <location>
        <begin position="153"/>
        <end position="156"/>
    </location>
    <ligand>
        <name>GTP</name>
        <dbReference type="ChEBI" id="CHEBI:37565"/>
    </ligand>
</feature>
<dbReference type="InterPro" id="IPR009000">
    <property type="entry name" value="Transl_B-barrel_sf"/>
</dbReference>
<reference evidence="7 9" key="1">
    <citation type="submission" date="2015-10" db="EMBL/GenBank/DDBJ databases">
        <title>Draft genomes sequences of Candida glabrata isolates 1A, 1B, 2A, 2B, 3A and 3B.</title>
        <authorList>
            <person name="Haavelsrud O.E."/>
            <person name="Gaustad P."/>
        </authorList>
    </citation>
    <scope>NUCLEOTIDE SEQUENCE [LARGE SCALE GENOMIC DNA]</scope>
    <source>
        <strain evidence="7">910700640</strain>
    </source>
</reference>
<proteinExistence type="inferred from homology"/>
<comment type="function">
    <text evidence="5">Mitochondrial GTPase that mediates the disassembly of ribosomes from messenger RNA at the termination of mitochondrial protein biosynthesis. Not involved in the GTP-dependent ribosomal translocation step during translation elongation.</text>
</comment>
<evidence type="ECO:0000259" key="6">
    <source>
        <dbReference type="PROSITE" id="PS51722"/>
    </source>
</evidence>
<dbReference type="Gene3D" id="3.30.70.240">
    <property type="match status" value="1"/>
</dbReference>
<dbReference type="AlphaFoldDB" id="A0A0W0CNI4"/>
<feature type="domain" description="Tr-type G" evidence="6">
    <location>
        <begin position="21"/>
        <end position="319"/>
    </location>
</feature>
<dbReference type="InterPro" id="IPR030851">
    <property type="entry name" value="EFG2"/>
</dbReference>
<dbReference type="EMBL" id="LLZZ01000115">
    <property type="protein sequence ID" value="KTB04906.1"/>
    <property type="molecule type" value="Genomic_DNA"/>
</dbReference>
<evidence type="ECO:0000256" key="5">
    <source>
        <dbReference type="HAMAP-Rule" id="MF_03059"/>
    </source>
</evidence>
<comment type="subcellular location">
    <subcellularLocation>
        <location evidence="5">Mitochondrion</location>
    </subcellularLocation>
</comment>
<keyword evidence="1 5" id="KW-0547">Nucleotide-binding</keyword>
<dbReference type="Gene3D" id="3.40.50.300">
    <property type="entry name" value="P-loop containing nucleotide triphosphate hydrolases"/>
    <property type="match status" value="1"/>
</dbReference>
<dbReference type="Pfam" id="PF00009">
    <property type="entry name" value="GTP_EFTU"/>
    <property type="match status" value="1"/>
</dbReference>
<dbReference type="FunFam" id="3.40.50.300:FF:000514">
    <property type="entry name" value="Ribosome-releasing factor 2, mitochondrial"/>
    <property type="match status" value="1"/>
</dbReference>
<dbReference type="GO" id="GO:0032790">
    <property type="term" value="P:ribosome disassembly"/>
    <property type="evidence" value="ECO:0007669"/>
    <property type="project" value="UniProtKB-UniRule"/>
</dbReference>
<dbReference type="CDD" id="cd16262">
    <property type="entry name" value="EFG_III"/>
    <property type="match status" value="1"/>
</dbReference>
<dbReference type="PANTHER" id="PTHR43261:SF1">
    <property type="entry name" value="RIBOSOME-RELEASING FACTOR 2, MITOCHONDRIAL"/>
    <property type="match status" value="1"/>
</dbReference>
<dbReference type="PROSITE" id="PS00301">
    <property type="entry name" value="G_TR_1"/>
    <property type="match status" value="1"/>
</dbReference>
<dbReference type="VEuPathDB" id="FungiDB:GVI51_L03465"/>
<dbReference type="InterPro" id="IPR000795">
    <property type="entry name" value="T_Tr_GTP-bd_dom"/>
</dbReference>